<dbReference type="PANTHER" id="PTHR43283:SF3">
    <property type="entry name" value="BETA-LACTAMASE FAMILY PROTEIN (AFU_ORTHOLOGUE AFUA_5G07500)"/>
    <property type="match status" value="1"/>
</dbReference>
<dbReference type="EMBL" id="NHRY01000050">
    <property type="protein sequence ID" value="PPQ37188.1"/>
    <property type="molecule type" value="Genomic_DNA"/>
</dbReference>
<dbReference type="InterPro" id="IPR006311">
    <property type="entry name" value="TAT_signal"/>
</dbReference>
<name>A0A2S6NMI4_RHOGL</name>
<feature type="domain" description="Beta-lactamase-related" evidence="2">
    <location>
        <begin position="47"/>
        <end position="406"/>
    </location>
</feature>
<dbReference type="PANTHER" id="PTHR43283">
    <property type="entry name" value="BETA-LACTAMASE-RELATED"/>
    <property type="match status" value="1"/>
</dbReference>
<dbReference type="InterPro" id="IPR001466">
    <property type="entry name" value="Beta-lactam-related"/>
</dbReference>
<dbReference type="Proteomes" id="UP000239724">
    <property type="component" value="Unassembled WGS sequence"/>
</dbReference>
<dbReference type="Gene3D" id="3.40.710.10">
    <property type="entry name" value="DD-peptidase/beta-lactamase superfamily"/>
    <property type="match status" value="1"/>
</dbReference>
<reference evidence="3 4" key="1">
    <citation type="journal article" date="2018" name="Arch. Microbiol.">
        <title>New insights into the metabolic potential of the phototrophic purple bacterium Rhodopila globiformis DSM 161(T) from its draft genome sequence and evidence for a vanadium-dependent nitrogenase.</title>
        <authorList>
            <person name="Imhoff J.F."/>
            <person name="Rahn T."/>
            <person name="Kunzel S."/>
            <person name="Neulinger S.C."/>
        </authorList>
    </citation>
    <scope>NUCLEOTIDE SEQUENCE [LARGE SCALE GENOMIC DNA]</scope>
    <source>
        <strain evidence="3 4">DSM 161</strain>
    </source>
</reference>
<organism evidence="3 4">
    <name type="scientific">Rhodopila globiformis</name>
    <name type="common">Rhodopseudomonas globiformis</name>
    <dbReference type="NCBI Taxonomy" id="1071"/>
    <lineage>
        <taxon>Bacteria</taxon>
        <taxon>Pseudomonadati</taxon>
        <taxon>Pseudomonadota</taxon>
        <taxon>Alphaproteobacteria</taxon>
        <taxon>Acetobacterales</taxon>
        <taxon>Acetobacteraceae</taxon>
        <taxon>Rhodopila</taxon>
    </lineage>
</organism>
<evidence type="ECO:0000259" key="2">
    <source>
        <dbReference type="Pfam" id="PF00144"/>
    </source>
</evidence>
<keyword evidence="3" id="KW-0378">Hydrolase</keyword>
<evidence type="ECO:0000256" key="1">
    <source>
        <dbReference type="SAM" id="SignalP"/>
    </source>
</evidence>
<feature type="signal peptide" evidence="1">
    <location>
        <begin position="1"/>
        <end position="28"/>
    </location>
</feature>
<dbReference type="InterPro" id="IPR050789">
    <property type="entry name" value="Diverse_Enzym_Activities"/>
</dbReference>
<accession>A0A2S6NMI4</accession>
<evidence type="ECO:0000313" key="3">
    <source>
        <dbReference type="EMBL" id="PPQ37188.1"/>
    </source>
</evidence>
<gene>
    <name evidence="3" type="ORF">CCS01_03715</name>
</gene>
<dbReference type="AlphaFoldDB" id="A0A2S6NMI4"/>
<keyword evidence="4" id="KW-1185">Reference proteome</keyword>
<dbReference type="GO" id="GO:0016787">
    <property type="term" value="F:hydrolase activity"/>
    <property type="evidence" value="ECO:0007669"/>
    <property type="project" value="UniProtKB-KW"/>
</dbReference>
<evidence type="ECO:0000313" key="4">
    <source>
        <dbReference type="Proteomes" id="UP000239724"/>
    </source>
</evidence>
<dbReference type="Pfam" id="PF00144">
    <property type="entry name" value="Beta-lactamase"/>
    <property type="match status" value="1"/>
</dbReference>
<dbReference type="InterPro" id="IPR012338">
    <property type="entry name" value="Beta-lactam/transpept-like"/>
</dbReference>
<protein>
    <submittedName>
        <fullName evidence="3">Serine hydrolase</fullName>
    </submittedName>
</protein>
<dbReference type="SUPFAM" id="SSF56601">
    <property type="entry name" value="beta-lactamase/transpeptidase-like"/>
    <property type="match status" value="1"/>
</dbReference>
<sequence>MKTKYPSRRDVLMTAATLAAGASVPAMTGGRALAAAEPALNNSLEEVDQALRQAVNARTVPGIVAIGANDRGIVYEGAFGPNVTADSLFWIASMTKAITATAAMQLVEQGKLQLDEPIGKLLPDLQSPKVLEGFDASGAPKLRPAKRPITLRHLLTHTAGFTYAIWSANLTRYQKVTGLPDVGTCKYASLLAPLEFDPGDRWEYGINMDWVGKAVEAVSDQSLEVYFREHIFAPLGMNDSGFLISTPQKARVTQMYKRRQDGSLEPMAFEMPQRPEFFMGGGALFSTPRNYIAFTQMLLHDGTFNGARVLKPETVALMRQNNMGDLNVTTLKTVQPDLSNDANLFPGMVQKWGLSFDINTQPGPAGRSAGSIAWAGLFNTYFWVDPNQKVTGVIMSQLLPFADAHVLDLFAKFESGLYRAVTPA</sequence>
<dbReference type="OrthoDB" id="5705574at2"/>
<keyword evidence="1" id="KW-0732">Signal</keyword>
<comment type="caution">
    <text evidence="3">The sequence shown here is derived from an EMBL/GenBank/DDBJ whole genome shotgun (WGS) entry which is preliminary data.</text>
</comment>
<proteinExistence type="predicted"/>
<dbReference type="PROSITE" id="PS51318">
    <property type="entry name" value="TAT"/>
    <property type="match status" value="1"/>
</dbReference>
<feature type="chain" id="PRO_5015615812" evidence="1">
    <location>
        <begin position="29"/>
        <end position="424"/>
    </location>
</feature>